<feature type="compositionally biased region" description="Basic residues" evidence="1">
    <location>
        <begin position="266"/>
        <end position="282"/>
    </location>
</feature>
<feature type="compositionally biased region" description="Basic and acidic residues" evidence="1">
    <location>
        <begin position="205"/>
        <end position="247"/>
    </location>
</feature>
<feature type="non-terminal residue" evidence="2">
    <location>
        <position position="349"/>
    </location>
</feature>
<feature type="compositionally biased region" description="Basic residues" evidence="1">
    <location>
        <begin position="32"/>
        <end position="41"/>
    </location>
</feature>
<keyword evidence="2" id="KW-0808">Transferase</keyword>
<sequence>GRGKEGRDAHRRRRRAWPERRHKGRHDEMRRGIRLRGRRPQARLEEPALPRVRHRDGAGHGRRPLHPAGGRDHPRLLPHQPVQAGGRPREGGEAAGRVRRGRPRRHRRGRHFGRRQEVARRLRDAGHRLPEDHRQRPVGHGHNLRLRHGRLHRDRRHRQAAHHRQEPRAGRGRRGDGASRRLDHLGRRPRERRQRHPHPGGGTGPRRDRLHLREASRQWREVGPRGRLRGRDPLGGVHDPEHRDGRVRPRPARRHRGDARQGDRIPHRHRDPPRRARPPAARRHPDGLRPHPLDPLRPARRRGRQERRVGQDGSPPRQRDRHRGPLGGHRRDEDRPARPLQGRGDLLRV</sequence>
<feature type="compositionally biased region" description="Basic and acidic residues" evidence="1">
    <location>
        <begin position="283"/>
        <end position="294"/>
    </location>
</feature>
<feature type="compositionally biased region" description="Basic residues" evidence="1">
    <location>
        <begin position="189"/>
        <end position="198"/>
    </location>
</feature>
<gene>
    <name evidence="2" type="ORF">AVDCRST_MAG02-707</name>
</gene>
<feature type="compositionally biased region" description="Basic residues" evidence="1">
    <location>
        <begin position="136"/>
        <end position="162"/>
    </location>
</feature>
<feature type="compositionally biased region" description="Basic residues" evidence="1">
    <location>
        <begin position="248"/>
        <end position="257"/>
    </location>
</feature>
<proteinExistence type="predicted"/>
<keyword evidence="2" id="KW-0418">Kinase</keyword>
<dbReference type="EMBL" id="CADCVH010000022">
    <property type="protein sequence ID" value="CAA9448944.1"/>
    <property type="molecule type" value="Genomic_DNA"/>
</dbReference>
<evidence type="ECO:0000313" key="2">
    <source>
        <dbReference type="EMBL" id="CAA9448944.1"/>
    </source>
</evidence>
<name>A0A6J4QS62_9ACTN</name>
<feature type="non-terminal residue" evidence="2">
    <location>
        <position position="1"/>
    </location>
</feature>
<reference evidence="2" key="1">
    <citation type="submission" date="2020-02" db="EMBL/GenBank/DDBJ databases">
        <authorList>
            <person name="Meier V. D."/>
        </authorList>
    </citation>
    <scope>NUCLEOTIDE SEQUENCE</scope>
    <source>
        <strain evidence="2">AVDCRST_MAG02</strain>
    </source>
</reference>
<organism evidence="2">
    <name type="scientific">uncultured Rubrobacteraceae bacterium</name>
    <dbReference type="NCBI Taxonomy" id="349277"/>
    <lineage>
        <taxon>Bacteria</taxon>
        <taxon>Bacillati</taxon>
        <taxon>Actinomycetota</taxon>
        <taxon>Rubrobacteria</taxon>
        <taxon>Rubrobacterales</taxon>
        <taxon>Rubrobacteraceae</taxon>
        <taxon>environmental samples</taxon>
    </lineage>
</organism>
<dbReference type="EC" id="2.7.1.11" evidence="2"/>
<feature type="compositionally biased region" description="Basic and acidic residues" evidence="1">
    <location>
        <begin position="114"/>
        <end position="135"/>
    </location>
</feature>
<protein>
    <submittedName>
        <fullName evidence="2">6-phosphofructokinase</fullName>
        <ecNumber evidence="2">2.7.1.11</ecNumber>
    </submittedName>
</protein>
<accession>A0A6J4QS62</accession>
<dbReference type="GO" id="GO:0003872">
    <property type="term" value="F:6-phosphofructokinase activity"/>
    <property type="evidence" value="ECO:0007669"/>
    <property type="project" value="UniProtKB-EC"/>
</dbReference>
<dbReference type="AlphaFoldDB" id="A0A6J4QS62"/>
<feature type="compositionally biased region" description="Basic residues" evidence="1">
    <location>
        <begin position="97"/>
        <end position="113"/>
    </location>
</feature>
<feature type="region of interest" description="Disordered" evidence="1">
    <location>
        <begin position="1"/>
        <end position="349"/>
    </location>
</feature>
<feature type="compositionally biased region" description="Basic residues" evidence="1">
    <location>
        <begin position="9"/>
        <end position="24"/>
    </location>
</feature>
<feature type="compositionally biased region" description="Basic and acidic residues" evidence="1">
    <location>
        <begin position="163"/>
        <end position="188"/>
    </location>
</feature>
<evidence type="ECO:0000256" key="1">
    <source>
        <dbReference type="SAM" id="MobiDB-lite"/>
    </source>
</evidence>